<feature type="compositionally biased region" description="Polar residues" evidence="3">
    <location>
        <begin position="93"/>
        <end position="105"/>
    </location>
</feature>
<dbReference type="InterPro" id="IPR001452">
    <property type="entry name" value="SH3_domain"/>
</dbReference>
<proteinExistence type="predicted"/>
<feature type="compositionally biased region" description="Low complexity" evidence="3">
    <location>
        <begin position="553"/>
        <end position="570"/>
    </location>
</feature>
<dbReference type="PROSITE" id="PS50002">
    <property type="entry name" value="SH3"/>
    <property type="match status" value="1"/>
</dbReference>
<evidence type="ECO:0000313" key="5">
    <source>
        <dbReference type="EMBL" id="CAE0539101.1"/>
    </source>
</evidence>
<sequence>MMTAVDENGMATPARHYPIADAKLAEVLYDYVPDSEFAAQQLTLTKGDTVWVLEQHPSGWWGGHKDGNVHTGWFPEAIVKLTGGDEAPDDSINEGSNWATRCSPSSPAPADMALRTSDHRAVASPQVGGRRRGSDGQRQNERTPQDHVTAELMEANQTLQKELNAQLQRYAEATDTMASAEAKIAQLKQEQALFRRQMEAEREKERQAYDRERHEFEAQRQSWAQDRQKLQCLAHELDEQKRSQEGEVKRLQDELKRKEGEVLQQMSHLRTLEAARERSEAVASALDRARSEDASHHLTSSTHSARDYSRGASTGVSRRLFTTGTMPEARAGIADGIRTPPVGAPTAVIQQVTAVPTSSSMPTPMPTATAMATMTSSSVAPLSARGGNLPRPSPRTAAAAAGAGNLQWMHNTAQPANGPPPSPYHSHRPFTTAASRDASAESAAHQAAVRGLVEAFERRSNSQGAPPVRVTADASPSRQLIYTTGARRAPTAGSSSRAASREMPLRREYLGGDETPVGGLSNTGEDNSMAINFGMSPLPRHNTTTHYAMAPTSRGASAISSSPSAKTSVSVQDRIRRFNAQQNYGTR</sequence>
<dbReference type="Gene3D" id="2.30.30.40">
    <property type="entry name" value="SH3 Domains"/>
    <property type="match status" value="1"/>
</dbReference>
<evidence type="ECO:0000256" key="3">
    <source>
        <dbReference type="SAM" id="MobiDB-lite"/>
    </source>
</evidence>
<feature type="domain" description="SH3" evidence="4">
    <location>
        <begin position="20"/>
        <end position="84"/>
    </location>
</feature>
<dbReference type="SMART" id="SM00326">
    <property type="entry name" value="SH3"/>
    <property type="match status" value="1"/>
</dbReference>
<dbReference type="AlphaFoldDB" id="A0A7S3W5X0"/>
<feature type="compositionally biased region" description="Basic and acidic residues" evidence="3">
    <location>
        <begin position="132"/>
        <end position="146"/>
    </location>
</feature>
<keyword evidence="1 2" id="KW-0728">SH3 domain</keyword>
<gene>
    <name evidence="5" type="ORF">SACU0126_LOCUS8654</name>
</gene>
<organism evidence="5">
    <name type="scientific">Strombidinopsis acuminata</name>
    <dbReference type="NCBI Taxonomy" id="141414"/>
    <lineage>
        <taxon>Eukaryota</taxon>
        <taxon>Sar</taxon>
        <taxon>Alveolata</taxon>
        <taxon>Ciliophora</taxon>
        <taxon>Intramacronucleata</taxon>
        <taxon>Spirotrichea</taxon>
        <taxon>Choreotrichia</taxon>
        <taxon>Choreotrichida</taxon>
        <taxon>Strombidinopsidae</taxon>
        <taxon>Strombidinopsis</taxon>
    </lineage>
</organism>
<protein>
    <recommendedName>
        <fullName evidence="4">SH3 domain-containing protein</fullName>
    </recommendedName>
</protein>
<accession>A0A7S3W5X0</accession>
<dbReference type="Pfam" id="PF00018">
    <property type="entry name" value="SH3_1"/>
    <property type="match status" value="1"/>
</dbReference>
<evidence type="ECO:0000259" key="4">
    <source>
        <dbReference type="PROSITE" id="PS50002"/>
    </source>
</evidence>
<dbReference type="SUPFAM" id="SSF50044">
    <property type="entry name" value="SH3-domain"/>
    <property type="match status" value="1"/>
</dbReference>
<feature type="region of interest" description="Disordered" evidence="3">
    <location>
        <begin position="410"/>
        <end position="434"/>
    </location>
</feature>
<feature type="region of interest" description="Disordered" evidence="3">
    <location>
        <begin position="381"/>
        <end position="400"/>
    </location>
</feature>
<reference evidence="5" key="1">
    <citation type="submission" date="2021-01" db="EMBL/GenBank/DDBJ databases">
        <authorList>
            <person name="Corre E."/>
            <person name="Pelletier E."/>
            <person name="Niang G."/>
            <person name="Scheremetjew M."/>
            <person name="Finn R."/>
            <person name="Kale V."/>
            <person name="Holt S."/>
            <person name="Cochrane G."/>
            <person name="Meng A."/>
            <person name="Brown T."/>
            <person name="Cohen L."/>
        </authorList>
    </citation>
    <scope>NUCLEOTIDE SEQUENCE</scope>
    <source>
        <strain evidence="5">SPMC142</strain>
    </source>
</reference>
<name>A0A7S3W5X0_9SPIT</name>
<feature type="region of interest" description="Disordered" evidence="3">
    <location>
        <begin position="552"/>
        <end position="587"/>
    </location>
</feature>
<dbReference type="InterPro" id="IPR036028">
    <property type="entry name" value="SH3-like_dom_sf"/>
</dbReference>
<evidence type="ECO:0000256" key="1">
    <source>
        <dbReference type="ARBA" id="ARBA00022443"/>
    </source>
</evidence>
<feature type="region of interest" description="Disordered" evidence="3">
    <location>
        <begin position="84"/>
        <end position="146"/>
    </location>
</feature>
<evidence type="ECO:0000256" key="2">
    <source>
        <dbReference type="PROSITE-ProRule" id="PRU00192"/>
    </source>
</evidence>
<dbReference type="EMBL" id="HBIQ01026393">
    <property type="protein sequence ID" value="CAE0539101.1"/>
    <property type="molecule type" value="Transcribed_RNA"/>
</dbReference>
<feature type="region of interest" description="Disordered" evidence="3">
    <location>
        <begin position="288"/>
        <end position="313"/>
    </location>
</feature>